<accession>A0A6N2T4D2</accession>
<dbReference type="Pfam" id="PF04561">
    <property type="entry name" value="RNA_pol_Rpb2_2"/>
    <property type="match status" value="2"/>
</dbReference>
<dbReference type="Gene3D" id="3.90.1100.10">
    <property type="match status" value="2"/>
</dbReference>
<evidence type="ECO:0000256" key="4">
    <source>
        <dbReference type="ARBA" id="ARBA00022695"/>
    </source>
</evidence>
<evidence type="ECO:0000259" key="11">
    <source>
        <dbReference type="Pfam" id="PF00562"/>
    </source>
</evidence>
<comment type="function">
    <text evidence="1 7 9">DNA-dependent RNA polymerase catalyzes the transcription of DNA into RNA using the four ribonucleoside triphosphates as substrates.</text>
</comment>
<feature type="domain" description="RNA polymerase Rpb2" evidence="15">
    <location>
        <begin position="492"/>
        <end position="560"/>
    </location>
</feature>
<dbReference type="EMBL" id="CACRSL010000003">
    <property type="protein sequence ID" value="VYT00270.1"/>
    <property type="molecule type" value="Genomic_DNA"/>
</dbReference>
<evidence type="ECO:0000256" key="5">
    <source>
        <dbReference type="ARBA" id="ARBA00023163"/>
    </source>
</evidence>
<feature type="region of interest" description="Disordered" evidence="10">
    <location>
        <begin position="1206"/>
        <end position="1243"/>
    </location>
</feature>
<dbReference type="NCBIfam" id="TIGR02013">
    <property type="entry name" value="rpoB"/>
    <property type="match status" value="1"/>
</dbReference>
<feature type="compositionally biased region" description="Acidic residues" evidence="10">
    <location>
        <begin position="1209"/>
        <end position="1243"/>
    </location>
</feature>
<dbReference type="InterPro" id="IPR015712">
    <property type="entry name" value="DNA-dir_RNA_pol_su2"/>
</dbReference>
<keyword evidence="3 7" id="KW-0808">Transferase</keyword>
<sequence>MVNVKPVQLGKNVRMSFARINEVLDMPNLIEVQKNSYKWFLEEGLKEVFHDVSAITDYQGNLVLDFIDYRLDDTPKYSIAECKERDTTYAAPLRVRASLLNKETGEVKEQDIFMGDFPLMTDSGTFIINGAERVIVSQLVRSPGVYYSSTRDKAGKELFAATVIPNRGAWLEYETDSNDVFYVRIDKNRKLPVTTFIRALGLGTNDEIVNFFGEDAMLRATLDKDSTKNTEEALLEVYRKLRPGEPPTVESAQSHLDALFFDARRYDLSRVGRYKYNKKLAISLRISGRELAEPVANPLTGELMADKGEILTREKAHEIERAGVDTVYLQVRDSVVKVISNGMVDIRDFVDFDCAELGINEKVRFSVLCQILEENEDEESQKEAIRQRMDDLIPKHIIKDDIFATINYLLNLNFEVGTKDDIDHLGNRRIRSVGELLQNQFRIGFSRMERVVRERMATQSQDMESITPQALINIRPVVAAIKEFFGSSPLSQFMDQNNPLAELTHKRRLSALGPGGLSRDRAGFEVRDVHYSHYGRMCPIETPEGPNIGLISYLASFARINEYGFIEAPYRRVDKETGVVLDEVVYMTADVEDEYIVAQANEPLTEDMKFARPKVTARFRDAVIEIENNKVDFMDVSPKMVVSVATAMIPFLENDDANRALMGANMQRQAVPLLVTESPIVGTGMEYKAAVDSGVCVLAKADGVVERVSATDIVVRQDDGFVETYHLIKFMRSNQGTCVNQRPIVEKGERVTKGMVIADGPATSNGEIALGKNALIGFMTWEGYNYEDAVLLNERMVRDDVYTSIHIEEYEIEARDTKLGPEEITRDIPNVGEDVLKELDERGIIRVGAEVRAGDILVGKVTPKGETELNAEERLLRAIFGEKAREVRDTSLRVPHGEYGIIVDVKVFTRENSDELSPGVNMVVRCYIAQKRKISVGDKMAGRHGNKGVVSRILPQEDMPYLPDGRPLDIVLNPLGVPSRMNIGQVLEVHLGRAAAALGWKIMTPVFDGAHEEDIRDALREAGLREDGKTVLYDGRTGEPFDNPVTVGYMYYLKLHHLVDDKIHARSTGPYSLVTQQPLGGKAQFGGQRFGEMEVWALEAYGAAYTLQEIMTVKSDDVVGRVKTFESIVKGRNVPKPGIPESFKVLISELQSLALDVKVLDKEGEEIDLRQNFDEDEDMGLPHGDEDLFESTNVEVEGELNEGFAIETPDLDDLEEPETLDPDLFEGFDDDLGLDDDLSDDKF</sequence>
<dbReference type="InterPro" id="IPR007645">
    <property type="entry name" value="RNA_pol_Rpb2_3"/>
</dbReference>
<feature type="domain" description="DNA-directed RNA polymerase beta subunit external 1" evidence="16">
    <location>
        <begin position="570"/>
        <end position="637"/>
    </location>
</feature>
<dbReference type="InterPro" id="IPR010243">
    <property type="entry name" value="RNA_pol_bsu_bac"/>
</dbReference>
<evidence type="ECO:0000313" key="17">
    <source>
        <dbReference type="EMBL" id="VYT00270.1"/>
    </source>
</evidence>
<comment type="similarity">
    <text evidence="7 8">Belongs to the RNA polymerase beta chain family.</text>
</comment>
<gene>
    <name evidence="7 17" type="primary">rpoB</name>
    <name evidence="17" type="ORF">AULFYP135_01247</name>
</gene>
<protein>
    <recommendedName>
        <fullName evidence="7 9">DNA-directed RNA polymerase subunit beta</fullName>
        <shortName evidence="7">RNAP subunit beta</shortName>
        <ecNumber evidence="7 9">2.7.7.6</ecNumber>
    </recommendedName>
    <alternativeName>
        <fullName evidence="7">RNA polymerase subunit beta</fullName>
    </alternativeName>
    <alternativeName>
        <fullName evidence="7">Transcriptase subunit beta</fullName>
    </alternativeName>
</protein>
<dbReference type="CDD" id="cd00653">
    <property type="entry name" value="RNA_pol_B_RPB2"/>
    <property type="match status" value="1"/>
</dbReference>
<dbReference type="Pfam" id="PF04560">
    <property type="entry name" value="RNA_pol_Rpb2_7"/>
    <property type="match status" value="1"/>
</dbReference>
<feature type="domain" description="RNA polymerase beta subunit protrusion" evidence="14">
    <location>
        <begin position="29"/>
        <end position="477"/>
    </location>
</feature>
<dbReference type="Gene3D" id="2.30.150.10">
    <property type="entry name" value="DNA-directed RNA polymerase, beta subunit, external 1 domain"/>
    <property type="match status" value="1"/>
</dbReference>
<name>A0A6N2T4D2_9FIRM</name>
<dbReference type="GO" id="GO:0003899">
    <property type="term" value="F:DNA-directed RNA polymerase activity"/>
    <property type="evidence" value="ECO:0007669"/>
    <property type="project" value="UniProtKB-UniRule"/>
</dbReference>
<dbReference type="InterPro" id="IPR007120">
    <property type="entry name" value="DNA-dir_RNAP_su2_dom"/>
</dbReference>
<dbReference type="HAMAP" id="MF_01321">
    <property type="entry name" value="RNApol_bact_RpoB"/>
    <property type="match status" value="1"/>
</dbReference>
<feature type="domain" description="DNA-directed RNA polymerase subunit 2 hybrid-binding" evidence="11">
    <location>
        <begin position="699"/>
        <end position="1084"/>
    </location>
</feature>
<dbReference type="GO" id="GO:0032549">
    <property type="term" value="F:ribonucleoside binding"/>
    <property type="evidence" value="ECO:0007669"/>
    <property type="project" value="InterPro"/>
</dbReference>
<evidence type="ECO:0000256" key="6">
    <source>
        <dbReference type="ARBA" id="ARBA00048552"/>
    </source>
</evidence>
<dbReference type="Gene3D" id="2.40.50.100">
    <property type="match status" value="1"/>
</dbReference>
<dbReference type="Pfam" id="PF04563">
    <property type="entry name" value="RNA_pol_Rpb2_1"/>
    <property type="match status" value="1"/>
</dbReference>
<keyword evidence="2 7" id="KW-0240">DNA-directed RNA polymerase</keyword>
<dbReference type="PROSITE" id="PS01166">
    <property type="entry name" value="RNA_POL_BETA"/>
    <property type="match status" value="1"/>
</dbReference>
<dbReference type="Pfam" id="PF04565">
    <property type="entry name" value="RNA_pol_Rpb2_3"/>
    <property type="match status" value="1"/>
</dbReference>
<keyword evidence="5 7" id="KW-0804">Transcription</keyword>
<evidence type="ECO:0000256" key="9">
    <source>
        <dbReference type="RuleBase" id="RU363031"/>
    </source>
</evidence>
<reference evidence="17" key="1">
    <citation type="submission" date="2019-11" db="EMBL/GenBank/DDBJ databases">
        <authorList>
            <person name="Feng L."/>
        </authorList>
    </citation>
    <scope>NUCLEOTIDE SEQUENCE</scope>
    <source>
        <strain evidence="17">AundefinedLFYP135</strain>
    </source>
</reference>
<dbReference type="Gene3D" id="2.40.50.150">
    <property type="match status" value="1"/>
</dbReference>
<dbReference type="NCBIfam" id="NF001616">
    <property type="entry name" value="PRK00405.1"/>
    <property type="match status" value="1"/>
</dbReference>
<dbReference type="PANTHER" id="PTHR20856">
    <property type="entry name" value="DNA-DIRECTED RNA POLYMERASE I SUBUNIT 2"/>
    <property type="match status" value="1"/>
</dbReference>
<dbReference type="InterPro" id="IPR007121">
    <property type="entry name" value="RNA_pol_bsu_CS"/>
</dbReference>
<evidence type="ECO:0000256" key="10">
    <source>
        <dbReference type="SAM" id="MobiDB-lite"/>
    </source>
</evidence>
<dbReference type="Gene3D" id="3.90.1110.10">
    <property type="entry name" value="RNA polymerase Rpb2, domain 2"/>
    <property type="match status" value="2"/>
</dbReference>
<feature type="domain" description="RNA polymerase Rpb2" evidence="13">
    <location>
        <begin position="357"/>
        <end position="431"/>
    </location>
</feature>
<evidence type="ECO:0000256" key="7">
    <source>
        <dbReference type="HAMAP-Rule" id="MF_01321"/>
    </source>
</evidence>
<comment type="subunit">
    <text evidence="7 9">The RNAP catalytic core consists of 2 alpha, 1 beta, 1 beta' and 1 omega subunit. When a sigma factor is associated with the core the holoenzyme is formed, which can initiate transcription.</text>
</comment>
<dbReference type="GO" id="GO:0003677">
    <property type="term" value="F:DNA binding"/>
    <property type="evidence" value="ECO:0007669"/>
    <property type="project" value="UniProtKB-UniRule"/>
</dbReference>
<evidence type="ECO:0000256" key="1">
    <source>
        <dbReference type="ARBA" id="ARBA00004026"/>
    </source>
</evidence>
<dbReference type="InterPro" id="IPR019462">
    <property type="entry name" value="DNA-dir_RNA_pol_bsu_external_1"/>
</dbReference>
<dbReference type="Gene3D" id="2.40.270.10">
    <property type="entry name" value="DNA-directed RNA polymerase, subunit 2, domain 6"/>
    <property type="match status" value="2"/>
</dbReference>
<evidence type="ECO:0000259" key="12">
    <source>
        <dbReference type="Pfam" id="PF04560"/>
    </source>
</evidence>
<dbReference type="InterPro" id="IPR037033">
    <property type="entry name" value="DNA-dir_RNAP_su2_hyb_sf"/>
</dbReference>
<keyword evidence="4 7" id="KW-0548">Nucleotidyltransferase</keyword>
<evidence type="ECO:0000256" key="8">
    <source>
        <dbReference type="RuleBase" id="RU000434"/>
    </source>
</evidence>
<dbReference type="GO" id="GO:0006351">
    <property type="term" value="P:DNA-templated transcription"/>
    <property type="evidence" value="ECO:0007669"/>
    <property type="project" value="UniProtKB-UniRule"/>
</dbReference>
<dbReference type="InterPro" id="IPR007641">
    <property type="entry name" value="RNA_pol_Rpb2_7"/>
</dbReference>
<proteinExistence type="inferred from homology"/>
<dbReference type="InterPro" id="IPR014724">
    <property type="entry name" value="RNA_pol_RPB2_OB-fold"/>
</dbReference>
<organism evidence="17">
    <name type="scientific">uncultured Anaerotruncus sp</name>
    <dbReference type="NCBI Taxonomy" id="905011"/>
    <lineage>
        <taxon>Bacteria</taxon>
        <taxon>Bacillati</taxon>
        <taxon>Bacillota</taxon>
        <taxon>Clostridia</taxon>
        <taxon>Eubacteriales</taxon>
        <taxon>Oscillospiraceae</taxon>
        <taxon>Anaerotruncus</taxon>
        <taxon>environmental samples</taxon>
    </lineage>
</organism>
<dbReference type="GO" id="GO:0000428">
    <property type="term" value="C:DNA-directed RNA polymerase complex"/>
    <property type="evidence" value="ECO:0007669"/>
    <property type="project" value="UniProtKB-KW"/>
</dbReference>
<dbReference type="InterPro" id="IPR042107">
    <property type="entry name" value="DNA-dir_RNA_pol_bsu_ext_1_sf"/>
</dbReference>
<evidence type="ECO:0000259" key="13">
    <source>
        <dbReference type="Pfam" id="PF04561"/>
    </source>
</evidence>
<dbReference type="AlphaFoldDB" id="A0A6N2T4D2"/>
<comment type="catalytic activity">
    <reaction evidence="6 7 9">
        <text>RNA(n) + a ribonucleoside 5'-triphosphate = RNA(n+1) + diphosphate</text>
        <dbReference type="Rhea" id="RHEA:21248"/>
        <dbReference type="Rhea" id="RHEA-COMP:14527"/>
        <dbReference type="Rhea" id="RHEA-COMP:17342"/>
        <dbReference type="ChEBI" id="CHEBI:33019"/>
        <dbReference type="ChEBI" id="CHEBI:61557"/>
        <dbReference type="ChEBI" id="CHEBI:140395"/>
        <dbReference type="EC" id="2.7.7.6"/>
    </reaction>
</comment>
<feature type="domain" description="RNA polymerase Rpb2" evidence="12">
    <location>
        <begin position="1086"/>
        <end position="1161"/>
    </location>
</feature>
<feature type="domain" description="RNA polymerase Rpb2" evidence="13">
    <location>
        <begin position="141"/>
        <end position="282"/>
    </location>
</feature>
<dbReference type="Gene3D" id="3.90.1800.10">
    <property type="entry name" value="RNA polymerase alpha subunit dimerisation domain"/>
    <property type="match status" value="1"/>
</dbReference>
<evidence type="ECO:0000259" key="16">
    <source>
        <dbReference type="Pfam" id="PF10385"/>
    </source>
</evidence>
<evidence type="ECO:0000256" key="3">
    <source>
        <dbReference type="ARBA" id="ARBA00022679"/>
    </source>
</evidence>
<evidence type="ECO:0000259" key="15">
    <source>
        <dbReference type="Pfam" id="PF04565"/>
    </source>
</evidence>
<evidence type="ECO:0000259" key="14">
    <source>
        <dbReference type="Pfam" id="PF04563"/>
    </source>
</evidence>
<evidence type="ECO:0000256" key="2">
    <source>
        <dbReference type="ARBA" id="ARBA00022478"/>
    </source>
</evidence>
<dbReference type="InterPro" id="IPR037034">
    <property type="entry name" value="RNA_pol_Rpb2_2_sf"/>
</dbReference>
<dbReference type="Pfam" id="PF10385">
    <property type="entry name" value="RNA_pol_Rpb2_45"/>
    <property type="match status" value="1"/>
</dbReference>
<dbReference type="EC" id="2.7.7.6" evidence="7 9"/>
<dbReference type="InterPro" id="IPR007644">
    <property type="entry name" value="RNA_pol_bsu_protrusion"/>
</dbReference>
<dbReference type="InterPro" id="IPR007642">
    <property type="entry name" value="RNA_pol_Rpb2_2"/>
</dbReference>
<dbReference type="Pfam" id="PF00562">
    <property type="entry name" value="RNA_pol_Rpb2_6"/>
    <property type="match status" value="1"/>
</dbReference>
<dbReference type="FunFam" id="3.90.1800.10:FF:000001">
    <property type="entry name" value="DNA-directed RNA polymerase subunit beta"/>
    <property type="match status" value="1"/>
</dbReference>
<dbReference type="SUPFAM" id="SSF64484">
    <property type="entry name" value="beta and beta-prime subunits of DNA dependent RNA-polymerase"/>
    <property type="match status" value="1"/>
</dbReference>